<keyword evidence="2" id="KW-1185">Reference proteome</keyword>
<name>A0ABN7WB46_GIGMA</name>
<dbReference type="Proteomes" id="UP000789901">
    <property type="component" value="Unassembled WGS sequence"/>
</dbReference>
<dbReference type="EMBL" id="CAJVQB010035373">
    <property type="protein sequence ID" value="CAG8822450.1"/>
    <property type="molecule type" value="Genomic_DNA"/>
</dbReference>
<evidence type="ECO:0000313" key="2">
    <source>
        <dbReference type="Proteomes" id="UP000789901"/>
    </source>
</evidence>
<organism evidence="1 2">
    <name type="scientific">Gigaspora margarita</name>
    <dbReference type="NCBI Taxonomy" id="4874"/>
    <lineage>
        <taxon>Eukaryota</taxon>
        <taxon>Fungi</taxon>
        <taxon>Fungi incertae sedis</taxon>
        <taxon>Mucoromycota</taxon>
        <taxon>Glomeromycotina</taxon>
        <taxon>Glomeromycetes</taxon>
        <taxon>Diversisporales</taxon>
        <taxon>Gigasporaceae</taxon>
        <taxon>Gigaspora</taxon>
    </lineage>
</organism>
<sequence length="130" mass="16219">IQALSSTLNKNWLEDFKEWWRVLFRHWGLEREKKKFKDIKMYMDLRYKMLQNNLRRMLRNLFDKPFRRIKLDHILENENSQLVLISDLAEVICRTQQHFQAQYQNRNTLNKEVTKEWKQIYTTKVEIKDE</sequence>
<accession>A0ABN7WB46</accession>
<reference evidence="1 2" key="1">
    <citation type="submission" date="2021-06" db="EMBL/GenBank/DDBJ databases">
        <authorList>
            <person name="Kallberg Y."/>
            <person name="Tangrot J."/>
            <person name="Rosling A."/>
        </authorList>
    </citation>
    <scope>NUCLEOTIDE SEQUENCE [LARGE SCALE GENOMIC DNA]</scope>
    <source>
        <strain evidence="1 2">120-4 pot B 10/14</strain>
    </source>
</reference>
<evidence type="ECO:0000313" key="1">
    <source>
        <dbReference type="EMBL" id="CAG8822450.1"/>
    </source>
</evidence>
<gene>
    <name evidence="1" type="ORF">GMARGA_LOCUS28100</name>
</gene>
<proteinExistence type="predicted"/>
<protein>
    <submittedName>
        <fullName evidence="1">44241_t:CDS:1</fullName>
    </submittedName>
</protein>
<comment type="caution">
    <text evidence="1">The sequence shown here is derived from an EMBL/GenBank/DDBJ whole genome shotgun (WGS) entry which is preliminary data.</text>
</comment>
<feature type="non-terminal residue" evidence="1">
    <location>
        <position position="1"/>
    </location>
</feature>